<dbReference type="AlphaFoldDB" id="A0A2V1AM89"/>
<keyword evidence="2" id="KW-0539">Nucleus</keyword>
<dbReference type="GO" id="GO:0036396">
    <property type="term" value="C:RNA N6-methyladenosine methyltransferase complex"/>
    <property type="evidence" value="ECO:0007669"/>
    <property type="project" value="TreeGrafter"/>
</dbReference>
<gene>
    <name evidence="5" type="ORF">CXQ85_001186</name>
</gene>
<evidence type="ECO:0008006" key="7">
    <source>
        <dbReference type="Google" id="ProtNLM"/>
    </source>
</evidence>
<protein>
    <recommendedName>
        <fullName evidence="7">Karyogamy protein KAR4</fullName>
    </recommendedName>
</protein>
<dbReference type="GO" id="GO:0005634">
    <property type="term" value="C:nucleus"/>
    <property type="evidence" value="ECO:0007669"/>
    <property type="project" value="UniProtKB-SubCell"/>
</dbReference>
<dbReference type="InterPro" id="IPR007757">
    <property type="entry name" value="MT-A70-like"/>
</dbReference>
<dbReference type="OrthoDB" id="14833at2759"/>
<name>A0A2V1AM89_9ASCO</name>
<dbReference type="InterPro" id="IPR045123">
    <property type="entry name" value="METTL14-like"/>
</dbReference>
<evidence type="ECO:0000313" key="5">
    <source>
        <dbReference type="EMBL" id="PVH18895.1"/>
    </source>
</evidence>
<dbReference type="STRING" id="45357.A0A2V1AM89"/>
<comment type="subcellular location">
    <subcellularLocation>
        <location evidence="1">Nucleus</location>
    </subcellularLocation>
</comment>
<dbReference type="PROSITE" id="PS51143">
    <property type="entry name" value="MT_A70"/>
    <property type="match status" value="1"/>
</dbReference>
<feature type="region of interest" description="Disordered" evidence="4">
    <location>
        <begin position="1"/>
        <end position="24"/>
    </location>
</feature>
<keyword evidence="6" id="KW-1185">Reference proteome</keyword>
<reference evidence="5 6" key="1">
    <citation type="submission" date="2017-12" db="EMBL/GenBank/DDBJ databases">
        <title>Genome Sequence of a Multidrug-Resistant Candida haemulonii Isolate from a Patient with Chronic Leg Ulcers in Israel.</title>
        <authorList>
            <person name="Chow N.A."/>
            <person name="Gade L."/>
            <person name="Batra D."/>
            <person name="Rowe L.A."/>
            <person name="Ben-Ami R."/>
            <person name="Loparev V.N."/>
            <person name="Litvintseva A.P."/>
        </authorList>
    </citation>
    <scope>NUCLEOTIDE SEQUENCE [LARGE SCALE GENOMIC DNA]</scope>
    <source>
        <strain evidence="5 6">B11899</strain>
    </source>
</reference>
<evidence type="ECO:0000256" key="2">
    <source>
        <dbReference type="ARBA" id="ARBA00023242"/>
    </source>
</evidence>
<sequence>MYTYSKYGSRMSSSSVYAPPAPNAVVSKYATKERKREKPKPVLRLFDAPLPDGANQKHKPFVNDYQNEYVHSGQPSTQFIRNVDNPTEGYPKLKKLKELKEKQVDKHAIKPYGVRVETRQIVPLLNSWVRDHALQFDVIMIGALVENQFLLPLLESLPLYKLCAKPGFLFIWTTTANIKQLSSLLNSDKWNKKFRRSEELVFVPVDENSPYFPGQVNDGFYHGEFKGKKAKNGNGTSLFQRTQWHCWMCITGTVRRSTDAELIHCNVDTDLQMSPVGSPGAAYNNAVPEAIYRVAENFSNSNRRLHIIPCRTGYRLPVRMRRGWVVVSPDVLVDNFNPEEYEEEIQSKSTVKHKTVNTGGGNRHVQQFLVPQTREIEGLRPKSPS</sequence>
<dbReference type="EMBL" id="PKFO01000001">
    <property type="protein sequence ID" value="PVH18895.1"/>
    <property type="molecule type" value="Genomic_DNA"/>
</dbReference>
<accession>A0A2V1AM89</accession>
<evidence type="ECO:0000256" key="4">
    <source>
        <dbReference type="SAM" id="MobiDB-lite"/>
    </source>
</evidence>
<comment type="caution">
    <text evidence="5">The sequence shown here is derived from an EMBL/GenBank/DDBJ whole genome shotgun (WGS) entry which is preliminary data.</text>
</comment>
<evidence type="ECO:0000256" key="1">
    <source>
        <dbReference type="ARBA" id="ARBA00004123"/>
    </source>
</evidence>
<dbReference type="RefSeq" id="XP_025339835.1">
    <property type="nucleotide sequence ID" value="XM_025484904.1"/>
</dbReference>
<evidence type="ECO:0000313" key="6">
    <source>
        <dbReference type="Proteomes" id="UP000244309"/>
    </source>
</evidence>
<dbReference type="Proteomes" id="UP000244309">
    <property type="component" value="Unassembled WGS sequence"/>
</dbReference>
<dbReference type="VEuPathDB" id="FungiDB:CXQ85_001186"/>
<comment type="similarity">
    <text evidence="3">Belongs to the MT-A70-like family.</text>
</comment>
<dbReference type="GO" id="GO:0003729">
    <property type="term" value="F:mRNA binding"/>
    <property type="evidence" value="ECO:0007669"/>
    <property type="project" value="TreeGrafter"/>
</dbReference>
<dbReference type="Pfam" id="PF05063">
    <property type="entry name" value="MT-A70"/>
    <property type="match status" value="1"/>
</dbReference>
<dbReference type="PROSITE" id="PS51592">
    <property type="entry name" value="SAM_MTA70L_2"/>
    <property type="match status" value="1"/>
</dbReference>
<proteinExistence type="inferred from homology"/>
<dbReference type="SMR" id="A0A2V1AM89"/>
<feature type="compositionally biased region" description="Low complexity" evidence="4">
    <location>
        <begin position="1"/>
        <end position="17"/>
    </location>
</feature>
<dbReference type="PANTHER" id="PTHR13107">
    <property type="entry name" value="N6-ADENOSINE-METHYLTRANSFERASE NON-CATALYTIC SUBUNIT"/>
    <property type="match status" value="1"/>
</dbReference>
<evidence type="ECO:0000256" key="3">
    <source>
        <dbReference type="PROSITE-ProRule" id="PRU00489"/>
    </source>
</evidence>
<dbReference type="GeneID" id="37006517"/>
<organism evidence="5 6">
    <name type="scientific">Candidozyma haemuli</name>
    <dbReference type="NCBI Taxonomy" id="45357"/>
    <lineage>
        <taxon>Eukaryota</taxon>
        <taxon>Fungi</taxon>
        <taxon>Dikarya</taxon>
        <taxon>Ascomycota</taxon>
        <taxon>Saccharomycotina</taxon>
        <taxon>Pichiomycetes</taxon>
        <taxon>Metschnikowiaceae</taxon>
        <taxon>Candidozyma</taxon>
    </lineage>
</organism>
<dbReference type="PANTHER" id="PTHR13107:SF0">
    <property type="entry name" value="N6-ADENOSINE-METHYLTRANSFERASE NON-CATALYTIC SUBUNIT"/>
    <property type="match status" value="1"/>
</dbReference>